<evidence type="ECO:0000313" key="3">
    <source>
        <dbReference type="Proteomes" id="UP001595850"/>
    </source>
</evidence>
<protein>
    <submittedName>
        <fullName evidence="2">Uncharacterized protein</fullName>
    </submittedName>
</protein>
<dbReference type="RefSeq" id="WP_377293451.1">
    <property type="nucleotide sequence ID" value="NZ_JBHSBM010000042.1"/>
</dbReference>
<proteinExistence type="predicted"/>
<keyword evidence="1" id="KW-1133">Transmembrane helix</keyword>
<dbReference type="Proteomes" id="UP001595850">
    <property type="component" value="Unassembled WGS sequence"/>
</dbReference>
<gene>
    <name evidence="2" type="ORF">ACFOWE_29140</name>
</gene>
<comment type="caution">
    <text evidence="2">The sequence shown here is derived from an EMBL/GenBank/DDBJ whole genome shotgun (WGS) entry which is preliminary data.</text>
</comment>
<evidence type="ECO:0000313" key="2">
    <source>
        <dbReference type="EMBL" id="MFC4062385.1"/>
    </source>
</evidence>
<keyword evidence="3" id="KW-1185">Reference proteome</keyword>
<dbReference type="EMBL" id="JBHSBM010000042">
    <property type="protein sequence ID" value="MFC4062385.1"/>
    <property type="molecule type" value="Genomic_DNA"/>
</dbReference>
<organism evidence="2 3">
    <name type="scientific">Planomonospora corallina</name>
    <dbReference type="NCBI Taxonomy" id="1806052"/>
    <lineage>
        <taxon>Bacteria</taxon>
        <taxon>Bacillati</taxon>
        <taxon>Actinomycetota</taxon>
        <taxon>Actinomycetes</taxon>
        <taxon>Streptosporangiales</taxon>
        <taxon>Streptosporangiaceae</taxon>
        <taxon>Planomonospora</taxon>
    </lineage>
</organism>
<evidence type="ECO:0000256" key="1">
    <source>
        <dbReference type="SAM" id="Phobius"/>
    </source>
</evidence>
<feature type="transmembrane region" description="Helical" evidence="1">
    <location>
        <begin position="15"/>
        <end position="33"/>
    </location>
</feature>
<name>A0ABV8IKP3_9ACTN</name>
<accession>A0ABV8IKP3</accession>
<keyword evidence="1" id="KW-0472">Membrane</keyword>
<keyword evidence="1" id="KW-0812">Transmembrane</keyword>
<reference evidence="3" key="1">
    <citation type="journal article" date="2019" name="Int. J. Syst. Evol. Microbiol.">
        <title>The Global Catalogue of Microorganisms (GCM) 10K type strain sequencing project: providing services to taxonomists for standard genome sequencing and annotation.</title>
        <authorList>
            <consortium name="The Broad Institute Genomics Platform"/>
            <consortium name="The Broad Institute Genome Sequencing Center for Infectious Disease"/>
            <person name="Wu L."/>
            <person name="Ma J."/>
        </authorList>
    </citation>
    <scope>NUCLEOTIDE SEQUENCE [LARGE SCALE GENOMIC DNA]</scope>
    <source>
        <strain evidence="3">TBRC 4489</strain>
    </source>
</reference>
<sequence length="47" mass="5017">MGVVDLGQLLVELGAPLWVILVVVILVALVKIARLKIKITIGEGPKQ</sequence>